<dbReference type="SUPFAM" id="SSF46689">
    <property type="entry name" value="Homeodomain-like"/>
    <property type="match status" value="1"/>
</dbReference>
<dbReference type="GO" id="GO:0004803">
    <property type="term" value="F:transposase activity"/>
    <property type="evidence" value="ECO:0007669"/>
    <property type="project" value="InterPro"/>
</dbReference>
<evidence type="ECO:0000256" key="2">
    <source>
        <dbReference type="SAM" id="MobiDB-lite"/>
    </source>
</evidence>
<dbReference type="GO" id="GO:0003677">
    <property type="term" value="F:DNA binding"/>
    <property type="evidence" value="ECO:0007669"/>
    <property type="project" value="InterPro"/>
</dbReference>
<dbReference type="PATRIC" id="fig|765912.4.peg.1544"/>
<dbReference type="GO" id="GO:0006313">
    <property type="term" value="P:DNA transposition"/>
    <property type="evidence" value="ECO:0007669"/>
    <property type="project" value="InterPro"/>
</dbReference>
<dbReference type="KEGG" id="tmb:Thimo_1576"/>
<keyword evidence="4" id="KW-1185">Reference proteome</keyword>
<protein>
    <submittedName>
        <fullName evidence="3">Transposase</fullName>
    </submittedName>
</protein>
<gene>
    <name evidence="3" type="ORF">Thimo_1576</name>
</gene>
<reference evidence="3 4" key="1">
    <citation type="submission" date="2011-09" db="EMBL/GenBank/DDBJ databases">
        <title>Complete sequence of chromosome of Thioflavicoccus mobilis 8321.</title>
        <authorList>
            <consortium name="US DOE Joint Genome Institute"/>
            <person name="Lucas S."/>
            <person name="Han J."/>
            <person name="Lapidus A."/>
            <person name="Cheng J.-F."/>
            <person name="Goodwin L."/>
            <person name="Pitluck S."/>
            <person name="Peters L."/>
            <person name="Ovchinnikova G."/>
            <person name="Lu M."/>
            <person name="Detter J.C."/>
            <person name="Han C."/>
            <person name="Tapia R."/>
            <person name="Land M."/>
            <person name="Hauser L."/>
            <person name="Kyrpides N."/>
            <person name="Ivanova N."/>
            <person name="Pagani I."/>
            <person name="Vogl K."/>
            <person name="Liu Z."/>
            <person name="Imhoff J."/>
            <person name="Thiel V."/>
            <person name="Frigaard N.-U."/>
            <person name="Bryant D."/>
            <person name="Woyke T."/>
        </authorList>
    </citation>
    <scope>NUCLEOTIDE SEQUENCE [LARGE SCALE GENOMIC DNA]</scope>
    <source>
        <strain evidence="3 4">8321</strain>
    </source>
</reference>
<dbReference type="HOGENOM" id="CLU_027402_33_6_6"/>
<evidence type="ECO:0000313" key="4">
    <source>
        <dbReference type="Proteomes" id="UP000010816"/>
    </source>
</evidence>
<comment type="similarity">
    <text evidence="1">Belongs to the transposase 8 family.</text>
</comment>
<dbReference type="Gene3D" id="1.10.10.10">
    <property type="entry name" value="Winged helix-like DNA-binding domain superfamily/Winged helix DNA-binding domain"/>
    <property type="match status" value="1"/>
</dbReference>
<evidence type="ECO:0000256" key="1">
    <source>
        <dbReference type="ARBA" id="ARBA00009964"/>
    </source>
</evidence>
<dbReference type="InterPro" id="IPR002514">
    <property type="entry name" value="Transposase_8"/>
</dbReference>
<proteinExistence type="inferred from homology"/>
<dbReference type="eggNOG" id="COG2963">
    <property type="taxonomic scope" value="Bacteria"/>
</dbReference>
<organism evidence="3 4">
    <name type="scientific">Thioflavicoccus mobilis 8321</name>
    <dbReference type="NCBI Taxonomy" id="765912"/>
    <lineage>
        <taxon>Bacteria</taxon>
        <taxon>Pseudomonadati</taxon>
        <taxon>Pseudomonadota</taxon>
        <taxon>Gammaproteobacteria</taxon>
        <taxon>Chromatiales</taxon>
        <taxon>Chromatiaceae</taxon>
        <taxon>Thioflavicoccus</taxon>
    </lineage>
</organism>
<dbReference type="InterPro" id="IPR009057">
    <property type="entry name" value="Homeodomain-like_sf"/>
</dbReference>
<feature type="compositionally biased region" description="Basic and acidic residues" evidence="2">
    <location>
        <begin position="67"/>
        <end position="92"/>
    </location>
</feature>
<sequence>MGRKSRYSREFRERAVRMVFDHQPEYGTRWAAMGSIAAKMGGTAETLRKWVRPSEQDQGIREGLSGAERERREALERENREHNRANEIRRQASADFAQAELDRRGK</sequence>
<feature type="region of interest" description="Disordered" evidence="2">
    <location>
        <begin position="52"/>
        <end position="106"/>
    </location>
</feature>
<dbReference type="Proteomes" id="UP000010816">
    <property type="component" value="Chromosome"/>
</dbReference>
<dbReference type="Pfam" id="PF01527">
    <property type="entry name" value="HTH_Tnp_1"/>
    <property type="match status" value="1"/>
</dbReference>
<dbReference type="AlphaFoldDB" id="L0GWJ8"/>
<accession>L0GWJ8</accession>
<evidence type="ECO:0000313" key="3">
    <source>
        <dbReference type="EMBL" id="AGA90356.1"/>
    </source>
</evidence>
<dbReference type="EMBL" id="CP003051">
    <property type="protein sequence ID" value="AGA90356.1"/>
    <property type="molecule type" value="Genomic_DNA"/>
</dbReference>
<dbReference type="STRING" id="765912.Thimo_1576"/>
<dbReference type="InterPro" id="IPR036388">
    <property type="entry name" value="WH-like_DNA-bd_sf"/>
</dbReference>
<name>L0GWJ8_9GAMM</name>